<evidence type="ECO:0000256" key="4">
    <source>
        <dbReference type="ARBA" id="ARBA00023143"/>
    </source>
</evidence>
<evidence type="ECO:0000256" key="5">
    <source>
        <dbReference type="RuleBase" id="RU362066"/>
    </source>
</evidence>
<comment type="subcellular location">
    <subcellularLocation>
        <location evidence="5">Secreted</location>
    </subcellularLocation>
    <subcellularLocation>
        <location evidence="5">Bacterial flagellum</location>
    </subcellularLocation>
</comment>
<accession>A0A367WZW5</accession>
<feature type="domain" description="Flagellar hook-associated protein 2 C-terminal" evidence="7">
    <location>
        <begin position="260"/>
        <end position="582"/>
    </location>
</feature>
<evidence type="ECO:0000256" key="1">
    <source>
        <dbReference type="ARBA" id="ARBA00009764"/>
    </source>
</evidence>
<name>A0A367WZW5_9PROT</name>
<dbReference type="InterPro" id="IPR010810">
    <property type="entry name" value="Flagellin_hook_IN_motif"/>
</dbReference>
<evidence type="ECO:0000256" key="3">
    <source>
        <dbReference type="ARBA" id="ARBA00023054"/>
    </source>
</evidence>
<dbReference type="GO" id="GO:0005576">
    <property type="term" value="C:extracellular region"/>
    <property type="evidence" value="ECO:0007669"/>
    <property type="project" value="UniProtKB-SubCell"/>
</dbReference>
<dbReference type="GO" id="GO:0071973">
    <property type="term" value="P:bacterial-type flagellum-dependent cell motility"/>
    <property type="evidence" value="ECO:0007669"/>
    <property type="project" value="TreeGrafter"/>
</dbReference>
<comment type="similarity">
    <text evidence="1 5">Belongs to the FliD family.</text>
</comment>
<dbReference type="AlphaFoldDB" id="A0A367WZW5"/>
<evidence type="ECO:0000313" key="9">
    <source>
        <dbReference type="Proteomes" id="UP000252266"/>
    </source>
</evidence>
<dbReference type="PANTHER" id="PTHR30288:SF0">
    <property type="entry name" value="FLAGELLAR HOOK-ASSOCIATED PROTEIN 2"/>
    <property type="match status" value="1"/>
</dbReference>
<keyword evidence="8" id="KW-0282">Flagellum</keyword>
<keyword evidence="5" id="KW-0964">Secreted</keyword>
<keyword evidence="4 5" id="KW-0975">Bacterial flagellum</keyword>
<dbReference type="GO" id="GO:0007155">
    <property type="term" value="P:cell adhesion"/>
    <property type="evidence" value="ECO:0007669"/>
    <property type="project" value="InterPro"/>
</dbReference>
<reference evidence="8 9" key="1">
    <citation type="submission" date="2014-07" db="EMBL/GenBank/DDBJ databases">
        <title>Draft genome sequence of Thalassospira xiamenensis IB13.</title>
        <authorList>
            <person name="Lai Q."/>
            <person name="Shao Z."/>
        </authorList>
    </citation>
    <scope>NUCLEOTIDE SEQUENCE [LARGE SCALE GENOMIC DNA]</scope>
    <source>
        <strain evidence="8 9">IB13</strain>
    </source>
</reference>
<comment type="caution">
    <text evidence="8">The sequence shown here is derived from an EMBL/GenBank/DDBJ whole genome shotgun (WGS) entry which is preliminary data.</text>
</comment>
<proteinExistence type="inferred from homology"/>
<evidence type="ECO:0000259" key="6">
    <source>
        <dbReference type="Pfam" id="PF02465"/>
    </source>
</evidence>
<gene>
    <name evidence="8" type="ORF">TH44_19370</name>
</gene>
<evidence type="ECO:0000259" key="7">
    <source>
        <dbReference type="Pfam" id="PF07195"/>
    </source>
</evidence>
<dbReference type="InterPro" id="IPR010809">
    <property type="entry name" value="FliD_C"/>
</dbReference>
<dbReference type="InterPro" id="IPR003481">
    <property type="entry name" value="FliD_N"/>
</dbReference>
<dbReference type="EMBL" id="JPWJ01000012">
    <property type="protein sequence ID" value="RCK46300.1"/>
    <property type="molecule type" value="Genomic_DNA"/>
</dbReference>
<protein>
    <recommendedName>
        <fullName evidence="5">Flagellar hook-associated protein 2</fullName>
        <shortName evidence="5">HAP2</shortName>
    </recommendedName>
    <alternativeName>
        <fullName evidence="5">Flagellar cap protein</fullName>
    </alternativeName>
</protein>
<dbReference type="RefSeq" id="WP_062959893.1">
    <property type="nucleotide sequence ID" value="NZ_JALLPZ010000001.1"/>
</dbReference>
<dbReference type="PANTHER" id="PTHR30288">
    <property type="entry name" value="FLAGELLAR CAP/ASSEMBLY PROTEIN FLID"/>
    <property type="match status" value="1"/>
</dbReference>
<keyword evidence="8" id="KW-0966">Cell projection</keyword>
<organism evidence="8 9">
    <name type="scientific">Thalassospira xiamenensis</name>
    <dbReference type="NCBI Taxonomy" id="220697"/>
    <lineage>
        <taxon>Bacteria</taxon>
        <taxon>Pseudomonadati</taxon>
        <taxon>Pseudomonadota</taxon>
        <taxon>Alphaproteobacteria</taxon>
        <taxon>Rhodospirillales</taxon>
        <taxon>Thalassospiraceae</taxon>
        <taxon>Thalassospira</taxon>
    </lineage>
</organism>
<sequence length="599" mass="62939">MSGINLDNIYVGANGRVQLSGGSSNIDFVNIVDKMIEARRIPAKNLEDKIDVNKNALTSLNTIKSLTTELKNALSTLYGAMSFDNSKDAFEAKGVYLTSSSSSGTATPAAQLVGVTASNATPEGIYELEVQSVAQRQKFSTATQNITTSADLTAVTGTGTFTLGTAKGSTTISVEAGDSMIDIRDKVNAASGTTGIRASVVKVSDTQSTLVFSSVDEGTANAVTTFEDTTGSVLSSLGVFDGGISDPENPLQLAHQSQVASDATLVVDGVTITRSSNDINDIITGASINLYDAEPGTTVRIEVERDLNAAKTAILDVVEAYNALQTFINEQTYVDPVTGEAGEDAYLVGNPTVRSIQQQLKTMVSSQAEGVTNRGPDEEDYSLLADIGISTVSPLQTDPYLKGTLELDETKLNQALLSEPQEVIELFGLKTTTDNPNVTVTGFNGKVQAGTYAFNITSTAGAITGSDVDGVAGSTETLGSNSVSATDATNANGLVLLYNGPDDATITANVTVSVGVGAQLFFGLEKLLDESDGILSQEIDKLQTQNGSYSEKVTKIDDRLAIQKDSLLTQFIKMEEALAQMKTIQQSLTEMMAASQKDQ</sequence>
<comment type="subunit">
    <text evidence="2 5">Homopentamer.</text>
</comment>
<dbReference type="Pfam" id="PF02465">
    <property type="entry name" value="FliD_N"/>
    <property type="match status" value="1"/>
</dbReference>
<dbReference type="Proteomes" id="UP000252266">
    <property type="component" value="Unassembled WGS sequence"/>
</dbReference>
<keyword evidence="3" id="KW-0175">Coiled coil</keyword>
<feature type="domain" description="Flagellar hook-associated protein 2 N-terminal" evidence="6">
    <location>
        <begin position="24"/>
        <end position="137"/>
    </location>
</feature>
<comment type="function">
    <text evidence="5">Required for morphogenesis and for the elongation of the flagellar filament by facilitating polymerization of the flagellin monomers at the tip of growing filament. Forms a capping structure, which prevents flagellin subunits (transported through the central channel of the flagellum) from leaking out without polymerization at the distal end.</text>
</comment>
<dbReference type="GO" id="GO:0009424">
    <property type="term" value="C:bacterial-type flagellum hook"/>
    <property type="evidence" value="ECO:0007669"/>
    <property type="project" value="UniProtKB-UniRule"/>
</dbReference>
<dbReference type="Pfam" id="PF07196">
    <property type="entry name" value="Flagellin_IN"/>
    <property type="match status" value="1"/>
</dbReference>
<dbReference type="Pfam" id="PF07195">
    <property type="entry name" value="FliD_C"/>
    <property type="match status" value="1"/>
</dbReference>
<evidence type="ECO:0000256" key="2">
    <source>
        <dbReference type="ARBA" id="ARBA00011255"/>
    </source>
</evidence>
<evidence type="ECO:0000313" key="8">
    <source>
        <dbReference type="EMBL" id="RCK46300.1"/>
    </source>
</evidence>
<dbReference type="GO" id="GO:0009421">
    <property type="term" value="C:bacterial-type flagellum filament cap"/>
    <property type="evidence" value="ECO:0007669"/>
    <property type="project" value="InterPro"/>
</dbReference>
<dbReference type="InterPro" id="IPR040026">
    <property type="entry name" value="FliD"/>
</dbReference>
<keyword evidence="8" id="KW-0969">Cilium</keyword>